<dbReference type="Gene3D" id="3.40.50.300">
    <property type="entry name" value="P-loop containing nucleotide triphosphate hydrolases"/>
    <property type="match status" value="1"/>
</dbReference>
<reference evidence="4 5" key="1">
    <citation type="submission" date="2019-08" db="EMBL/GenBank/DDBJ databases">
        <title>Bradymonadales sp. TMQ4.</title>
        <authorList>
            <person name="Liang Q."/>
        </authorList>
    </citation>
    <scope>NUCLEOTIDE SEQUENCE [LARGE SCALE GENOMIC DNA]</scope>
    <source>
        <strain evidence="4 5">TMQ4</strain>
    </source>
</reference>
<dbReference type="EMBL" id="VOSM01000003">
    <property type="protein sequence ID" value="TXD37449.1"/>
    <property type="molecule type" value="Genomic_DNA"/>
</dbReference>
<dbReference type="Pfam" id="PF04851">
    <property type="entry name" value="ResIII"/>
    <property type="match status" value="1"/>
</dbReference>
<dbReference type="AlphaFoldDB" id="A0A5C6XIP0"/>
<feature type="domain" description="Helicase ATP-binding" evidence="2">
    <location>
        <begin position="26"/>
        <end position="303"/>
    </location>
</feature>
<dbReference type="SUPFAM" id="SSF52540">
    <property type="entry name" value="P-loop containing nucleoside triphosphate hydrolases"/>
    <property type="match status" value="2"/>
</dbReference>
<feature type="region of interest" description="Disordered" evidence="1">
    <location>
        <begin position="387"/>
        <end position="423"/>
    </location>
</feature>
<dbReference type="Proteomes" id="UP000321412">
    <property type="component" value="Unassembled WGS sequence"/>
</dbReference>
<feature type="compositionally biased region" description="Acidic residues" evidence="1">
    <location>
        <begin position="393"/>
        <end position="403"/>
    </location>
</feature>
<dbReference type="Gene3D" id="3.40.50.10810">
    <property type="entry name" value="Tandem AAA-ATPase domain"/>
    <property type="match status" value="2"/>
</dbReference>
<dbReference type="InterPro" id="IPR006935">
    <property type="entry name" value="Helicase/UvrB_N"/>
</dbReference>
<evidence type="ECO:0000259" key="2">
    <source>
        <dbReference type="SMART" id="SM00487"/>
    </source>
</evidence>
<protein>
    <recommendedName>
        <fullName evidence="6">Helicase</fullName>
    </recommendedName>
</protein>
<dbReference type="GO" id="GO:0003677">
    <property type="term" value="F:DNA binding"/>
    <property type="evidence" value="ECO:0007669"/>
    <property type="project" value="InterPro"/>
</dbReference>
<feature type="domain" description="Helicase C-terminal" evidence="3">
    <location>
        <begin position="788"/>
        <end position="871"/>
    </location>
</feature>
<comment type="caution">
    <text evidence="4">The sequence shown here is derived from an EMBL/GenBank/DDBJ whole genome shotgun (WGS) entry which is preliminary data.</text>
</comment>
<dbReference type="GO" id="GO:0016787">
    <property type="term" value="F:hydrolase activity"/>
    <property type="evidence" value="ECO:0007669"/>
    <property type="project" value="InterPro"/>
</dbReference>
<gene>
    <name evidence="4" type="ORF">FRC98_07060</name>
</gene>
<evidence type="ECO:0000256" key="1">
    <source>
        <dbReference type="SAM" id="MobiDB-lite"/>
    </source>
</evidence>
<dbReference type="GO" id="GO:0005524">
    <property type="term" value="F:ATP binding"/>
    <property type="evidence" value="ECO:0007669"/>
    <property type="project" value="InterPro"/>
</dbReference>
<dbReference type="InterPro" id="IPR014001">
    <property type="entry name" value="Helicase_ATP-bd"/>
</dbReference>
<accession>A0A5C6XIP0</accession>
<dbReference type="InterPro" id="IPR027417">
    <property type="entry name" value="P-loop_NTPase"/>
</dbReference>
<dbReference type="InterPro" id="IPR038718">
    <property type="entry name" value="SNF2-like_sf"/>
</dbReference>
<evidence type="ECO:0000259" key="3">
    <source>
        <dbReference type="SMART" id="SM00490"/>
    </source>
</evidence>
<dbReference type="Pfam" id="PF00271">
    <property type="entry name" value="Helicase_C"/>
    <property type="match status" value="1"/>
</dbReference>
<dbReference type="RefSeq" id="WP_146980606.1">
    <property type="nucleotide sequence ID" value="NZ_VOSM01000003.1"/>
</dbReference>
<evidence type="ECO:0000313" key="5">
    <source>
        <dbReference type="Proteomes" id="UP000321412"/>
    </source>
</evidence>
<evidence type="ECO:0008006" key="6">
    <source>
        <dbReference type="Google" id="ProtNLM"/>
    </source>
</evidence>
<feature type="compositionally biased region" description="Basic and acidic residues" evidence="1">
    <location>
        <begin position="405"/>
        <end position="416"/>
    </location>
</feature>
<organism evidence="4 5">
    <name type="scientific">Lujinxingia vulgaris</name>
    <dbReference type="NCBI Taxonomy" id="2600176"/>
    <lineage>
        <taxon>Bacteria</taxon>
        <taxon>Deltaproteobacteria</taxon>
        <taxon>Bradymonadales</taxon>
        <taxon>Lujinxingiaceae</taxon>
        <taxon>Lujinxingia</taxon>
    </lineage>
</organism>
<dbReference type="SMART" id="SM00490">
    <property type="entry name" value="HELICc"/>
    <property type="match status" value="1"/>
</dbReference>
<evidence type="ECO:0000313" key="4">
    <source>
        <dbReference type="EMBL" id="TXD37449.1"/>
    </source>
</evidence>
<dbReference type="SMART" id="SM00487">
    <property type="entry name" value="DEXDc"/>
    <property type="match status" value="1"/>
</dbReference>
<name>A0A5C6XIP0_9DELT</name>
<keyword evidence="5" id="KW-1185">Reference proteome</keyword>
<sequence length="1209" mass="136913">MRPFQHPIRPEDVGALIDLRVEGVPETGSMATLQLEGVAALYNILCERSFAYLADEVGMGKTYQALSLAALVWNENPRARVLFLSPRENVQTKWLGDYWRFFASNFRRSQGVGDDRVTSVLFEDPLHRPQRYENLRDWAASIGRPWREAAFLRHSSFTRPIYVTRADRRDIESLWRRTESSLRRCGLMSDAERPEEFGRDNASEQLNLAFAKALNRKFAREAGSKPYFDLVIVDEAQCLRHPDNQTNRVLFETLRGQVGKWLFMSATPAHSGPENIPRILNHYPDAGTVLDPALVQDLRAMQRELQTFMVRRQRKYWSTPANAMVEKKDYRHHDREGWGVQDADMSALETLAVGLVQKGLVEVLEGQNNRYRIGFLSSFESLQSSLGRTLRNEDEDGDDEVEQAGDWHRDRAEGSREANAPDSDFVGELARDFERHFGMALPHPKIDAVVRQVSTPAFGDDEVEGGEKFLIFTRRVSTVAALRERLMARYLSSVEARVRRCWDDDFDWSGASAEVEQVDAGEDFEALEVEPGDDPLREAMSEKGWLYRYRQTFRASGRNALFFEDGWLERLCQAGGVDPLDAAAALSDAIWAESWTHASRTSGVKSQQHRAARLRYLAVQSVRREPRVFGLDEARAAPWRAAYEAALHEHIERAQPADEPHRAPELFASSTLWTAWDRRFPTGPLALPGASAAEVDGQGGAAELCKRQVARTLLGQTFRLTDTLLDLYFADEAARREGGDVAEGFVDWLVCDDPATRRLRRECGQWLAHLRLIVDGSLDGAGRSWRELAARETWPNLYNPVAVMGVTGGAKGHLSATRQFRTPSMPRVIVCTDTLKEGVDLHLFCDRVLHYGVAWTSGDLEQRVGRVDRYFSQIERRLMEGASPEVRLEVGYPHVVSSLEQGQVERVIARQRLAERLMDSPIAGSAQEAREVVVGAAYAPEIHPHLEPYRPREFPEKGRDLEVVSAHDAAPVVRHYHAWYGVFLQALTRQGWQVLPGDARPRRRIKIIGHGQHFGVEWAFDAELRRYVLTVCVEVVPGEHVQEGAMRRRKVGRRWRVERFVRMLVPSPSEGVDSTVVDALLAHLSGTSPLWCEQDAQRWDLSAAEGRLPDERWSNFECRASNARFCLRTVIGAGKGWDAQGNGGEDVLSERFQARVLNLNRKLTLGSFDVDAQGRLRFGVDVLHGALSDDVRRGLVSEVVERARRWRFS</sequence>
<proteinExistence type="predicted"/>
<dbReference type="OrthoDB" id="18878at2"/>
<dbReference type="InterPro" id="IPR001650">
    <property type="entry name" value="Helicase_C-like"/>
</dbReference>